<dbReference type="RefSeq" id="WP_281796460.1">
    <property type="nucleotide sequence ID" value="NZ_BSDR01000001.1"/>
</dbReference>
<organism evidence="9 10">
    <name type="scientific">Desulforhabdus amnigena</name>
    <dbReference type="NCBI Taxonomy" id="40218"/>
    <lineage>
        <taxon>Bacteria</taxon>
        <taxon>Pseudomonadati</taxon>
        <taxon>Thermodesulfobacteriota</taxon>
        <taxon>Syntrophobacteria</taxon>
        <taxon>Syntrophobacterales</taxon>
        <taxon>Syntrophobacteraceae</taxon>
        <taxon>Desulforhabdus</taxon>
    </lineage>
</organism>
<keyword evidence="6 7" id="KW-0472">Membrane</keyword>
<dbReference type="NCBIfam" id="NF009163">
    <property type="entry name" value="PRK12509.1"/>
    <property type="match status" value="1"/>
</dbReference>
<dbReference type="PANTHER" id="PTHR33932">
    <property type="entry name" value="NA(+)/H(+) ANTIPORTER SUBUNIT B"/>
    <property type="match status" value="1"/>
</dbReference>
<evidence type="ECO:0000313" key="10">
    <source>
        <dbReference type="Proteomes" id="UP001144372"/>
    </source>
</evidence>
<keyword evidence="10" id="KW-1185">Reference proteome</keyword>
<dbReference type="Pfam" id="PF04039">
    <property type="entry name" value="MnhB"/>
    <property type="match status" value="1"/>
</dbReference>
<sequence>MTSLILSTATRYLLPLLLLLSVHLLLRGHNEPGGGFVGGLVASAAFALYTLNAGIEKAKNIIRLDSKILISVGLIIAAGSGSFSLFFGKPFMTGMWLKENLPVIGKVGTPFLFDLGVYFVVIGVTLTIIFSLAEE</sequence>
<evidence type="ECO:0000259" key="8">
    <source>
        <dbReference type="Pfam" id="PF04039"/>
    </source>
</evidence>
<dbReference type="AlphaFoldDB" id="A0A9W6LAN7"/>
<evidence type="ECO:0000313" key="9">
    <source>
        <dbReference type="EMBL" id="GLI36225.1"/>
    </source>
</evidence>
<keyword evidence="3" id="KW-1003">Cell membrane</keyword>
<evidence type="ECO:0000256" key="5">
    <source>
        <dbReference type="ARBA" id="ARBA00022989"/>
    </source>
</evidence>
<evidence type="ECO:0000256" key="2">
    <source>
        <dbReference type="ARBA" id="ARBA00009425"/>
    </source>
</evidence>
<proteinExistence type="inferred from homology"/>
<dbReference type="EMBL" id="BSDR01000001">
    <property type="protein sequence ID" value="GLI36225.1"/>
    <property type="molecule type" value="Genomic_DNA"/>
</dbReference>
<dbReference type="InterPro" id="IPR007182">
    <property type="entry name" value="MnhB"/>
</dbReference>
<accession>A0A9W6LAN7</accession>
<keyword evidence="5 7" id="KW-1133">Transmembrane helix</keyword>
<name>A0A9W6LAN7_9BACT</name>
<comment type="caution">
    <text evidence="9">The sequence shown here is derived from an EMBL/GenBank/DDBJ whole genome shotgun (WGS) entry which is preliminary data.</text>
</comment>
<evidence type="ECO:0000256" key="1">
    <source>
        <dbReference type="ARBA" id="ARBA00004651"/>
    </source>
</evidence>
<evidence type="ECO:0000256" key="6">
    <source>
        <dbReference type="ARBA" id="ARBA00023136"/>
    </source>
</evidence>
<dbReference type="GO" id="GO:0005886">
    <property type="term" value="C:plasma membrane"/>
    <property type="evidence" value="ECO:0007669"/>
    <property type="project" value="UniProtKB-SubCell"/>
</dbReference>
<feature type="transmembrane region" description="Helical" evidence="7">
    <location>
        <begin position="12"/>
        <end position="29"/>
    </location>
</feature>
<feature type="domain" description="Na+/H+ antiporter MnhB subunit-related protein" evidence="8">
    <location>
        <begin position="5"/>
        <end position="127"/>
    </location>
</feature>
<evidence type="ECO:0000256" key="7">
    <source>
        <dbReference type="SAM" id="Phobius"/>
    </source>
</evidence>
<protein>
    <submittedName>
        <fullName evidence="9">Na(+)/H(+) antiporter subunit B</fullName>
    </submittedName>
</protein>
<feature type="transmembrane region" description="Helical" evidence="7">
    <location>
        <begin position="107"/>
        <end position="133"/>
    </location>
</feature>
<reference evidence="9" key="1">
    <citation type="submission" date="2022-12" db="EMBL/GenBank/DDBJ databases">
        <title>Reference genome sequencing for broad-spectrum identification of bacterial and archaeal isolates by mass spectrometry.</title>
        <authorList>
            <person name="Sekiguchi Y."/>
            <person name="Tourlousse D.M."/>
        </authorList>
    </citation>
    <scope>NUCLEOTIDE SEQUENCE</scope>
    <source>
        <strain evidence="9">ASRB1</strain>
    </source>
</reference>
<comment type="subcellular location">
    <subcellularLocation>
        <location evidence="1">Cell membrane</location>
        <topology evidence="1">Multi-pass membrane protein</topology>
    </subcellularLocation>
</comment>
<keyword evidence="4 7" id="KW-0812">Transmembrane</keyword>
<evidence type="ECO:0000256" key="4">
    <source>
        <dbReference type="ARBA" id="ARBA00022692"/>
    </source>
</evidence>
<feature type="transmembrane region" description="Helical" evidence="7">
    <location>
        <begin position="35"/>
        <end position="55"/>
    </location>
</feature>
<gene>
    <name evidence="9" type="primary">mrpB</name>
    <name evidence="9" type="ORF">DAMNIGENAA_36580</name>
</gene>
<dbReference type="InterPro" id="IPR050622">
    <property type="entry name" value="CPA3_antiporter_subunitB"/>
</dbReference>
<comment type="similarity">
    <text evidence="2">Belongs to the CPA3 antiporters (TC 2.A.63) subunit B family.</text>
</comment>
<dbReference type="Proteomes" id="UP001144372">
    <property type="component" value="Unassembled WGS sequence"/>
</dbReference>
<dbReference type="PANTHER" id="PTHR33932:SF4">
    <property type="entry name" value="NA(+)_H(+) ANTIPORTER SUBUNIT B"/>
    <property type="match status" value="1"/>
</dbReference>
<evidence type="ECO:0000256" key="3">
    <source>
        <dbReference type="ARBA" id="ARBA00022475"/>
    </source>
</evidence>
<feature type="transmembrane region" description="Helical" evidence="7">
    <location>
        <begin position="67"/>
        <end position="87"/>
    </location>
</feature>